<dbReference type="EMBL" id="JAHRIN010061316">
    <property type="protein sequence ID" value="MEQ2213242.1"/>
    <property type="molecule type" value="Genomic_DNA"/>
</dbReference>
<protein>
    <submittedName>
        <fullName evidence="1">Uncharacterized protein</fullName>
    </submittedName>
</protein>
<comment type="caution">
    <text evidence="1">The sequence shown here is derived from an EMBL/GenBank/DDBJ whole genome shotgun (WGS) entry which is preliminary data.</text>
</comment>
<reference evidence="1 2" key="1">
    <citation type="submission" date="2021-06" db="EMBL/GenBank/DDBJ databases">
        <authorList>
            <person name="Palmer J.M."/>
        </authorList>
    </citation>
    <scope>NUCLEOTIDE SEQUENCE [LARGE SCALE GENOMIC DNA]</scope>
    <source>
        <strain evidence="1 2">XC_2019</strain>
        <tissue evidence="1">Muscle</tissue>
    </source>
</reference>
<keyword evidence="2" id="KW-1185">Reference proteome</keyword>
<dbReference type="Proteomes" id="UP001434883">
    <property type="component" value="Unassembled WGS sequence"/>
</dbReference>
<evidence type="ECO:0000313" key="2">
    <source>
        <dbReference type="Proteomes" id="UP001434883"/>
    </source>
</evidence>
<accession>A0ABV0RY88</accession>
<evidence type="ECO:0000313" key="1">
    <source>
        <dbReference type="EMBL" id="MEQ2213242.1"/>
    </source>
</evidence>
<proteinExistence type="predicted"/>
<sequence>MVQINGHCFSLHLMPLGSIFRGHGMALYCLTIDFQLRLMMMGALAQRCPLCPLQLLALLCSSDRTSQKMSASGLQPSAQTPPVSAGCTVNPQHATSNLAPSLLGRAHIAELWSGALESRMAGEEWQDLVSEAEEERLILCAQDHQGGLAGA</sequence>
<organism evidence="1 2">
    <name type="scientific">Xenoophorus captivus</name>
    <dbReference type="NCBI Taxonomy" id="1517983"/>
    <lineage>
        <taxon>Eukaryota</taxon>
        <taxon>Metazoa</taxon>
        <taxon>Chordata</taxon>
        <taxon>Craniata</taxon>
        <taxon>Vertebrata</taxon>
        <taxon>Euteleostomi</taxon>
        <taxon>Actinopterygii</taxon>
        <taxon>Neopterygii</taxon>
        <taxon>Teleostei</taxon>
        <taxon>Neoteleostei</taxon>
        <taxon>Acanthomorphata</taxon>
        <taxon>Ovalentaria</taxon>
        <taxon>Atherinomorphae</taxon>
        <taxon>Cyprinodontiformes</taxon>
        <taxon>Goodeidae</taxon>
        <taxon>Xenoophorus</taxon>
    </lineage>
</organism>
<name>A0ABV0RY88_9TELE</name>
<gene>
    <name evidence="1" type="ORF">XENOCAPTIV_011762</name>
</gene>